<feature type="binding site" description="axial binding residue" evidence="8">
    <location>
        <position position="465"/>
    </location>
    <ligand>
        <name>heme</name>
        <dbReference type="ChEBI" id="CHEBI:30413"/>
    </ligand>
    <ligandPart>
        <name>Fe</name>
        <dbReference type="ChEBI" id="CHEBI:18248"/>
    </ligandPart>
</feature>
<keyword evidence="7 9" id="KW-0503">Monooxygenase</keyword>
<dbReference type="PRINTS" id="PR01239">
    <property type="entry name" value="EP450IICYP52"/>
</dbReference>
<accession>A0A2J6SE13</accession>
<dbReference type="PANTHER" id="PTHR24287">
    <property type="entry name" value="P450, PUTATIVE (EUROFUNG)-RELATED"/>
    <property type="match status" value="1"/>
</dbReference>
<dbReference type="AlphaFoldDB" id="A0A2J6SE13"/>
<evidence type="ECO:0000256" key="8">
    <source>
        <dbReference type="PIRSR" id="PIRSR602402-1"/>
    </source>
</evidence>
<dbReference type="Gene3D" id="1.10.630.10">
    <property type="entry name" value="Cytochrome P450"/>
    <property type="match status" value="1"/>
</dbReference>
<keyword evidence="10" id="KW-0812">Transmembrane</keyword>
<evidence type="ECO:0000256" key="4">
    <source>
        <dbReference type="ARBA" id="ARBA00022723"/>
    </source>
</evidence>
<dbReference type="PANTHER" id="PTHR24287:SF18">
    <property type="entry name" value="CYTOCHROME P450 MONOOXYGENASE APDE-RELATED"/>
    <property type="match status" value="1"/>
</dbReference>
<evidence type="ECO:0000256" key="6">
    <source>
        <dbReference type="ARBA" id="ARBA00023004"/>
    </source>
</evidence>
<dbReference type="InterPro" id="IPR001128">
    <property type="entry name" value="Cyt_P450"/>
</dbReference>
<dbReference type="CDD" id="cd11063">
    <property type="entry name" value="CYP52"/>
    <property type="match status" value="1"/>
</dbReference>
<proteinExistence type="inferred from homology"/>
<evidence type="ECO:0000256" key="9">
    <source>
        <dbReference type="RuleBase" id="RU000461"/>
    </source>
</evidence>
<comment type="similarity">
    <text evidence="2 9">Belongs to the cytochrome P450 family.</text>
</comment>
<dbReference type="Proteomes" id="UP000235786">
    <property type="component" value="Unassembled WGS sequence"/>
</dbReference>
<dbReference type="OrthoDB" id="1470350at2759"/>
<gene>
    <name evidence="11" type="ORF">L207DRAFT_477702</name>
</gene>
<dbReference type="GO" id="GO:0016712">
    <property type="term" value="F:oxidoreductase activity, acting on paired donors, with incorporation or reduction of molecular oxygen, reduced flavin or flavoprotein as one donor, and incorporation of one atom of oxygen"/>
    <property type="evidence" value="ECO:0007669"/>
    <property type="project" value="InterPro"/>
</dbReference>
<evidence type="ECO:0000256" key="3">
    <source>
        <dbReference type="ARBA" id="ARBA00022617"/>
    </source>
</evidence>
<dbReference type="GO" id="GO:0005506">
    <property type="term" value="F:iron ion binding"/>
    <property type="evidence" value="ECO:0007669"/>
    <property type="project" value="InterPro"/>
</dbReference>
<dbReference type="InterPro" id="IPR002402">
    <property type="entry name" value="Cyt_P450_E_grp-II"/>
</dbReference>
<keyword evidence="12" id="KW-1185">Reference proteome</keyword>
<reference evidence="11 12" key="1">
    <citation type="submission" date="2016-04" db="EMBL/GenBank/DDBJ databases">
        <title>A degradative enzymes factory behind the ericoid mycorrhizal symbiosis.</title>
        <authorList>
            <consortium name="DOE Joint Genome Institute"/>
            <person name="Martino E."/>
            <person name="Morin E."/>
            <person name="Grelet G."/>
            <person name="Kuo A."/>
            <person name="Kohler A."/>
            <person name="Daghino S."/>
            <person name="Barry K."/>
            <person name="Choi C."/>
            <person name="Cichocki N."/>
            <person name="Clum A."/>
            <person name="Copeland A."/>
            <person name="Hainaut M."/>
            <person name="Haridas S."/>
            <person name="Labutti K."/>
            <person name="Lindquist E."/>
            <person name="Lipzen A."/>
            <person name="Khouja H.-R."/>
            <person name="Murat C."/>
            <person name="Ohm R."/>
            <person name="Olson A."/>
            <person name="Spatafora J."/>
            <person name="Veneault-Fourrey C."/>
            <person name="Henrissat B."/>
            <person name="Grigoriev I."/>
            <person name="Martin F."/>
            <person name="Perotto S."/>
        </authorList>
    </citation>
    <scope>NUCLEOTIDE SEQUENCE [LARGE SCALE GENOMIC DNA]</scope>
    <source>
        <strain evidence="11 12">F</strain>
    </source>
</reference>
<evidence type="ECO:0000256" key="2">
    <source>
        <dbReference type="ARBA" id="ARBA00010617"/>
    </source>
</evidence>
<comment type="cofactor">
    <cofactor evidence="1 8">
        <name>heme</name>
        <dbReference type="ChEBI" id="CHEBI:30413"/>
    </cofactor>
</comment>
<evidence type="ECO:0000256" key="10">
    <source>
        <dbReference type="SAM" id="Phobius"/>
    </source>
</evidence>
<dbReference type="SUPFAM" id="SSF48264">
    <property type="entry name" value="Cytochrome P450"/>
    <property type="match status" value="1"/>
</dbReference>
<dbReference type="InterPro" id="IPR047146">
    <property type="entry name" value="Cyt_P450_E_CYP52_fungi"/>
</dbReference>
<protein>
    <submittedName>
        <fullName evidence="11">Cytochrome P450 monooxygenase</fullName>
    </submittedName>
</protein>
<dbReference type="PRINTS" id="PR00464">
    <property type="entry name" value="EP450II"/>
</dbReference>
<dbReference type="PRINTS" id="PR00385">
    <property type="entry name" value="P450"/>
</dbReference>
<keyword evidence="4 8" id="KW-0479">Metal-binding</keyword>
<sequence length="522" mass="60118">MMALLPTQIMESVSRLGLVSALLVIFIIHRIYRAYQAHREYQSDTLFGRQHGCLPPPRLINEKPLGIDRLHQIWEANSDSRLMELFLWHFRRWGNTLDQVFLGTQAFNTIDPLNLQAVLSTKFDDWGFGPRRNITYPLFGDGIFTQEGLAWKHSRELLRPQFTYRQYQDLDILQEPVEDLLSCISNAKDSIVDLQTLFFRFTLDTTTAFLFGESVRSLQAGVKAAEFEESFNIAQSTVAMRFRLGDLYWLIGGRKFRRSCEAVHKFTEEILEKGMSSQNDSGKRDNRYVFLDAISKEYPDRKALRHQMMNILLAGRDTTACLLSWTFYLLVRHPNVMDRLRSEITSMLGDKESVTRADLKQVEYLTNVLKETLRLFPSVSVNQRCAIRTTILPMGGGPDRKSPVLIRRGQSLAYSVYSLHRRADLYGEDAEDFRPERWGEDLGLYRDETTKTWGYLPFNGGPRICLGMDFAMTEAAYAVVRILQRFPIIKLPADEVVKKTGKERQTITLVLSVGDGCRVCFK</sequence>
<organism evidence="11 12">
    <name type="scientific">Hyaloscypha variabilis (strain UAMH 11265 / GT02V1 / F)</name>
    <name type="common">Meliniomyces variabilis</name>
    <dbReference type="NCBI Taxonomy" id="1149755"/>
    <lineage>
        <taxon>Eukaryota</taxon>
        <taxon>Fungi</taxon>
        <taxon>Dikarya</taxon>
        <taxon>Ascomycota</taxon>
        <taxon>Pezizomycotina</taxon>
        <taxon>Leotiomycetes</taxon>
        <taxon>Helotiales</taxon>
        <taxon>Hyaloscyphaceae</taxon>
        <taxon>Hyaloscypha</taxon>
        <taxon>Hyaloscypha variabilis</taxon>
    </lineage>
</organism>
<dbReference type="GO" id="GO:0020037">
    <property type="term" value="F:heme binding"/>
    <property type="evidence" value="ECO:0007669"/>
    <property type="project" value="InterPro"/>
</dbReference>
<dbReference type="InterPro" id="IPR002974">
    <property type="entry name" value="Cyt_P450_E_CYP52_ascomycetes"/>
</dbReference>
<feature type="transmembrane region" description="Helical" evidence="10">
    <location>
        <begin position="12"/>
        <end position="32"/>
    </location>
</feature>
<dbReference type="InterPro" id="IPR017972">
    <property type="entry name" value="Cyt_P450_CS"/>
</dbReference>
<evidence type="ECO:0000256" key="7">
    <source>
        <dbReference type="ARBA" id="ARBA00023033"/>
    </source>
</evidence>
<evidence type="ECO:0000313" key="12">
    <source>
        <dbReference type="Proteomes" id="UP000235786"/>
    </source>
</evidence>
<dbReference type="EMBL" id="KZ613937">
    <property type="protein sequence ID" value="PMD48998.1"/>
    <property type="molecule type" value="Genomic_DNA"/>
</dbReference>
<evidence type="ECO:0000313" key="11">
    <source>
        <dbReference type="EMBL" id="PMD48998.1"/>
    </source>
</evidence>
<evidence type="ECO:0000256" key="5">
    <source>
        <dbReference type="ARBA" id="ARBA00023002"/>
    </source>
</evidence>
<name>A0A2J6SE13_HYAVF</name>
<dbReference type="PROSITE" id="PS00086">
    <property type="entry name" value="CYTOCHROME_P450"/>
    <property type="match status" value="1"/>
</dbReference>
<dbReference type="InterPro" id="IPR036396">
    <property type="entry name" value="Cyt_P450_sf"/>
</dbReference>
<dbReference type="STRING" id="1149755.A0A2J6SE13"/>
<keyword evidence="10" id="KW-1133">Transmembrane helix</keyword>
<dbReference type="Pfam" id="PF00067">
    <property type="entry name" value="p450"/>
    <property type="match status" value="1"/>
</dbReference>
<evidence type="ECO:0000256" key="1">
    <source>
        <dbReference type="ARBA" id="ARBA00001971"/>
    </source>
</evidence>
<keyword evidence="3 8" id="KW-0349">Heme</keyword>
<keyword evidence="6 8" id="KW-0408">Iron</keyword>
<keyword evidence="10" id="KW-0472">Membrane</keyword>
<keyword evidence="5 9" id="KW-0560">Oxidoreductase</keyword>